<keyword evidence="9 10" id="KW-0030">Aminoacyl-tRNA synthetase</keyword>
<dbReference type="PRINTS" id="PR00987">
    <property type="entry name" value="TRNASYNTHGLU"/>
</dbReference>
<feature type="short sequence motif" description="'KMSKS' region" evidence="10">
    <location>
        <begin position="240"/>
        <end position="244"/>
    </location>
</feature>
<dbReference type="PROSITE" id="PS00178">
    <property type="entry name" value="AA_TRNA_LIGASE_I"/>
    <property type="match status" value="1"/>
</dbReference>
<sequence length="465" mass="52215">MSDQIITRFAPSPTGFLHIGGARTALFNWLYARGRGGKMLLRIEDTDIKRNTPENVQAILDGMRWLGLEWDDDAISQNGNIKRHQEVVQHMLDNGLAYKCYSSRDEIAAMREAAKAAGKPMIYDGTWRNRDNAEAPEGIDPVIRFKAPRDGFTIINDVVLGEIKIANEQLDDLIMLRSDGTPTYMLSVVVDDHDMGVTHIIRGDDHLTNATRQACIYKALGWEIPVFAHVPLIHGQDGSKLSKRHGAMGVMAYRDMGYLPEAMRNYLARLSWSHGDDEIIPTEQLIEWFDIDNIGKSPSKFDFVKLENLNAHYIKNTDDAELVEILETFLKDTGAGEIRQRERLLTAMPIIKERAKTLIELNAAAQFIFAERPLQFDEKAQKQLTDENKALIAGLIEKFSAIDDWNRDNISETIKQYADEVGLKLGKIGQPLRAILAGTTNAPGIFDIAVILGKTETISRIEDIA</sequence>
<reference key="1">
    <citation type="submission" date="2017-08" db="EMBL/GenBank/DDBJ databases">
        <title>A dynamic microbial community with high functional redundancy inhabits the cold, oxic subseafloor aquifer.</title>
        <authorList>
            <person name="Tully B.J."/>
            <person name="Wheat C.G."/>
            <person name="Glazer B.T."/>
            <person name="Huber J.A."/>
        </authorList>
    </citation>
    <scope>NUCLEOTIDE SEQUENCE [LARGE SCALE GENOMIC DNA]</scope>
</reference>
<evidence type="ECO:0000259" key="12">
    <source>
        <dbReference type="Pfam" id="PF19269"/>
    </source>
</evidence>
<gene>
    <name evidence="10" type="primary">gltX</name>
    <name evidence="13" type="ORF">COB13_06555</name>
</gene>
<keyword evidence="5 10" id="KW-0436">Ligase</keyword>
<dbReference type="InterPro" id="IPR045462">
    <property type="entry name" value="aa-tRNA-synth_I_cd-bd"/>
</dbReference>
<keyword evidence="6 10" id="KW-0547">Nucleotide-binding</keyword>
<dbReference type="InterPro" id="IPR033910">
    <property type="entry name" value="GluRS_core"/>
</dbReference>
<dbReference type="SUPFAM" id="SSF48163">
    <property type="entry name" value="An anticodon-binding domain of class I aminoacyl-tRNA synthetases"/>
    <property type="match status" value="1"/>
</dbReference>
<dbReference type="PANTHER" id="PTHR43311">
    <property type="entry name" value="GLUTAMATE--TRNA LIGASE"/>
    <property type="match status" value="1"/>
</dbReference>
<dbReference type="GO" id="GO:0006424">
    <property type="term" value="P:glutamyl-tRNA aminoacylation"/>
    <property type="evidence" value="ECO:0007669"/>
    <property type="project" value="UniProtKB-UniRule"/>
</dbReference>
<comment type="subunit">
    <text evidence="3 10">Monomer.</text>
</comment>
<name>A0A2A4Z4B3_9PROT</name>
<evidence type="ECO:0000256" key="4">
    <source>
        <dbReference type="ARBA" id="ARBA00022490"/>
    </source>
</evidence>
<feature type="domain" description="Glutamyl/glutaminyl-tRNA synthetase class Ib catalytic" evidence="11">
    <location>
        <begin position="5"/>
        <end position="307"/>
    </location>
</feature>
<dbReference type="Pfam" id="PF00749">
    <property type="entry name" value="tRNA-synt_1c"/>
    <property type="match status" value="1"/>
</dbReference>
<evidence type="ECO:0000256" key="8">
    <source>
        <dbReference type="ARBA" id="ARBA00022917"/>
    </source>
</evidence>
<evidence type="ECO:0000259" key="11">
    <source>
        <dbReference type="Pfam" id="PF00749"/>
    </source>
</evidence>
<comment type="caution">
    <text evidence="10">Lacks conserved residue(s) required for the propagation of feature annotation.</text>
</comment>
<dbReference type="HAMAP" id="MF_00022">
    <property type="entry name" value="Glu_tRNA_synth_type1"/>
    <property type="match status" value="1"/>
</dbReference>
<comment type="similarity">
    <text evidence="2 10">Belongs to the class-I aminoacyl-tRNA synthetase family. Glutamate--tRNA ligase type 1 subfamily.</text>
</comment>
<dbReference type="InterPro" id="IPR020058">
    <property type="entry name" value="Glu/Gln-tRNA-synth_Ib_cat-dom"/>
</dbReference>
<protein>
    <recommendedName>
        <fullName evidence="10">Glutamate--tRNA ligase</fullName>
        <ecNumber evidence="10">6.1.1.17</ecNumber>
    </recommendedName>
    <alternativeName>
        <fullName evidence="10">Glutamyl-tRNA synthetase</fullName>
        <shortName evidence="10">GluRS</shortName>
    </alternativeName>
</protein>
<dbReference type="FunFam" id="3.40.50.620:FF:000007">
    <property type="entry name" value="Glutamate--tRNA ligase"/>
    <property type="match status" value="1"/>
</dbReference>
<evidence type="ECO:0000256" key="7">
    <source>
        <dbReference type="ARBA" id="ARBA00022840"/>
    </source>
</evidence>
<feature type="binding site" evidence="10">
    <location>
        <position position="243"/>
    </location>
    <ligand>
        <name>ATP</name>
        <dbReference type="ChEBI" id="CHEBI:30616"/>
    </ligand>
</feature>
<comment type="catalytic activity">
    <reaction evidence="10">
        <text>tRNA(Glu) + L-glutamate + ATP = L-glutamyl-tRNA(Glu) + AMP + diphosphate</text>
        <dbReference type="Rhea" id="RHEA:23540"/>
        <dbReference type="Rhea" id="RHEA-COMP:9663"/>
        <dbReference type="Rhea" id="RHEA-COMP:9680"/>
        <dbReference type="ChEBI" id="CHEBI:29985"/>
        <dbReference type="ChEBI" id="CHEBI:30616"/>
        <dbReference type="ChEBI" id="CHEBI:33019"/>
        <dbReference type="ChEBI" id="CHEBI:78442"/>
        <dbReference type="ChEBI" id="CHEBI:78520"/>
        <dbReference type="ChEBI" id="CHEBI:456215"/>
        <dbReference type="EC" id="6.1.1.17"/>
    </reaction>
</comment>
<dbReference type="GO" id="GO:0005524">
    <property type="term" value="F:ATP binding"/>
    <property type="evidence" value="ECO:0007669"/>
    <property type="project" value="UniProtKB-UniRule"/>
</dbReference>
<dbReference type="GO" id="GO:0004818">
    <property type="term" value="F:glutamate-tRNA ligase activity"/>
    <property type="evidence" value="ECO:0007669"/>
    <property type="project" value="UniProtKB-UniRule"/>
</dbReference>
<dbReference type="PANTHER" id="PTHR43311:SF2">
    <property type="entry name" value="GLUTAMATE--TRNA LIGASE, MITOCHONDRIAL-RELATED"/>
    <property type="match status" value="1"/>
</dbReference>
<dbReference type="EC" id="6.1.1.17" evidence="10"/>
<keyword evidence="4 10" id="KW-0963">Cytoplasm</keyword>
<dbReference type="InterPro" id="IPR014729">
    <property type="entry name" value="Rossmann-like_a/b/a_fold"/>
</dbReference>
<dbReference type="Gene3D" id="1.10.10.350">
    <property type="match status" value="1"/>
</dbReference>
<feature type="short sequence motif" description="'HIGH' region" evidence="10">
    <location>
        <begin position="11"/>
        <end position="21"/>
    </location>
</feature>
<dbReference type="Gene3D" id="3.40.50.620">
    <property type="entry name" value="HUPs"/>
    <property type="match status" value="1"/>
</dbReference>
<dbReference type="CDD" id="cd00808">
    <property type="entry name" value="GluRS_core"/>
    <property type="match status" value="1"/>
</dbReference>
<accession>A0A2A4Z4B3</accession>
<evidence type="ECO:0000256" key="3">
    <source>
        <dbReference type="ARBA" id="ARBA00011245"/>
    </source>
</evidence>
<evidence type="ECO:0000256" key="1">
    <source>
        <dbReference type="ARBA" id="ARBA00004496"/>
    </source>
</evidence>
<dbReference type="GO" id="GO:0008270">
    <property type="term" value="F:zinc ion binding"/>
    <property type="evidence" value="ECO:0007669"/>
    <property type="project" value="InterPro"/>
</dbReference>
<feature type="domain" description="Aminoacyl-tRNA synthetase class I anticodon-binding" evidence="12">
    <location>
        <begin position="321"/>
        <end position="463"/>
    </location>
</feature>
<dbReference type="InterPro" id="IPR008925">
    <property type="entry name" value="aa_tRNA-synth_I_cd-bd_sf"/>
</dbReference>
<keyword evidence="7 10" id="KW-0067">ATP-binding</keyword>
<evidence type="ECO:0000313" key="13">
    <source>
        <dbReference type="EMBL" id="PCJ01835.1"/>
    </source>
</evidence>
<dbReference type="InterPro" id="IPR049940">
    <property type="entry name" value="GluQ/Sye"/>
</dbReference>
<dbReference type="EMBL" id="NVUS01000006">
    <property type="protein sequence ID" value="PCJ01835.1"/>
    <property type="molecule type" value="Genomic_DNA"/>
</dbReference>
<dbReference type="InterPro" id="IPR020751">
    <property type="entry name" value="aa-tRNA-synth_I_codon-bd_sub2"/>
</dbReference>
<evidence type="ECO:0000256" key="10">
    <source>
        <dbReference type="HAMAP-Rule" id="MF_00022"/>
    </source>
</evidence>
<comment type="subcellular location">
    <subcellularLocation>
        <location evidence="1 10">Cytoplasm</location>
    </subcellularLocation>
</comment>
<evidence type="ECO:0000256" key="6">
    <source>
        <dbReference type="ARBA" id="ARBA00022741"/>
    </source>
</evidence>
<dbReference type="Pfam" id="PF19269">
    <property type="entry name" value="Anticodon_2"/>
    <property type="match status" value="1"/>
</dbReference>
<dbReference type="NCBIfam" id="TIGR00464">
    <property type="entry name" value="gltX_bact"/>
    <property type="match status" value="1"/>
</dbReference>
<dbReference type="InterPro" id="IPR001412">
    <property type="entry name" value="aa-tRNA-synth_I_CS"/>
</dbReference>
<dbReference type="GO" id="GO:0005829">
    <property type="term" value="C:cytosol"/>
    <property type="evidence" value="ECO:0007669"/>
    <property type="project" value="TreeGrafter"/>
</dbReference>
<evidence type="ECO:0000256" key="9">
    <source>
        <dbReference type="ARBA" id="ARBA00023146"/>
    </source>
</evidence>
<dbReference type="InterPro" id="IPR000924">
    <property type="entry name" value="Glu/Gln-tRNA-synth"/>
</dbReference>
<dbReference type="SUPFAM" id="SSF52374">
    <property type="entry name" value="Nucleotidylyl transferase"/>
    <property type="match status" value="1"/>
</dbReference>
<comment type="function">
    <text evidence="10">Catalyzes the attachment of glutamate to tRNA(Glu) in a two-step reaction: glutamate is first activated by ATP to form Glu-AMP and then transferred to the acceptor end of tRNA(Glu).</text>
</comment>
<organism evidence="13">
    <name type="scientific">OCS116 cluster bacterium</name>
    <dbReference type="NCBI Taxonomy" id="2030921"/>
    <lineage>
        <taxon>Bacteria</taxon>
        <taxon>Pseudomonadati</taxon>
        <taxon>Pseudomonadota</taxon>
        <taxon>Alphaproteobacteria</taxon>
        <taxon>OCS116 cluster</taxon>
    </lineage>
</organism>
<reference evidence="13" key="2">
    <citation type="journal article" date="2018" name="ISME J.">
        <title>A dynamic microbial community with high functional redundancy inhabits the cold, oxic subseafloor aquifer.</title>
        <authorList>
            <person name="Tully B.J."/>
            <person name="Wheat C.G."/>
            <person name="Glazer B.T."/>
            <person name="Huber J.A."/>
        </authorList>
    </citation>
    <scope>NUCLEOTIDE SEQUENCE</scope>
    <source>
        <strain evidence="13">NORP83</strain>
    </source>
</reference>
<dbReference type="GO" id="GO:0000049">
    <property type="term" value="F:tRNA binding"/>
    <property type="evidence" value="ECO:0007669"/>
    <property type="project" value="InterPro"/>
</dbReference>
<proteinExistence type="inferred from homology"/>
<evidence type="ECO:0000256" key="2">
    <source>
        <dbReference type="ARBA" id="ARBA00007894"/>
    </source>
</evidence>
<keyword evidence="8 10" id="KW-0648">Protein biosynthesis</keyword>
<dbReference type="AlphaFoldDB" id="A0A2A4Z4B3"/>
<comment type="caution">
    <text evidence="13">The sequence shown here is derived from an EMBL/GenBank/DDBJ whole genome shotgun (WGS) entry which is preliminary data.</text>
</comment>
<evidence type="ECO:0000256" key="5">
    <source>
        <dbReference type="ARBA" id="ARBA00022598"/>
    </source>
</evidence>
<dbReference type="InterPro" id="IPR004527">
    <property type="entry name" value="Glu-tRNA-ligase_bac/mito"/>
</dbReference>